<feature type="region of interest" description="Disordered" evidence="1">
    <location>
        <begin position="96"/>
        <end position="124"/>
    </location>
</feature>
<dbReference type="AlphaFoldDB" id="A0A8S9I6F6"/>
<evidence type="ECO:0000313" key="3">
    <source>
        <dbReference type="Proteomes" id="UP000712281"/>
    </source>
</evidence>
<evidence type="ECO:0000313" key="2">
    <source>
        <dbReference type="EMBL" id="KAF2565269.1"/>
    </source>
</evidence>
<proteinExistence type="predicted"/>
<protein>
    <submittedName>
        <fullName evidence="2">Uncharacterized protein</fullName>
    </submittedName>
</protein>
<gene>
    <name evidence="2" type="ORF">F2Q68_00024550</name>
</gene>
<evidence type="ECO:0000256" key="1">
    <source>
        <dbReference type="SAM" id="MobiDB-lite"/>
    </source>
</evidence>
<organism evidence="2 3">
    <name type="scientific">Brassica cretica</name>
    <name type="common">Mustard</name>
    <dbReference type="NCBI Taxonomy" id="69181"/>
    <lineage>
        <taxon>Eukaryota</taxon>
        <taxon>Viridiplantae</taxon>
        <taxon>Streptophyta</taxon>
        <taxon>Embryophyta</taxon>
        <taxon>Tracheophyta</taxon>
        <taxon>Spermatophyta</taxon>
        <taxon>Magnoliopsida</taxon>
        <taxon>eudicotyledons</taxon>
        <taxon>Gunneridae</taxon>
        <taxon>Pentapetalae</taxon>
        <taxon>rosids</taxon>
        <taxon>malvids</taxon>
        <taxon>Brassicales</taxon>
        <taxon>Brassicaceae</taxon>
        <taxon>Brassiceae</taxon>
        <taxon>Brassica</taxon>
    </lineage>
</organism>
<reference evidence="2" key="1">
    <citation type="submission" date="2019-12" db="EMBL/GenBank/DDBJ databases">
        <title>Genome sequencing and annotation of Brassica cretica.</title>
        <authorList>
            <person name="Studholme D.J."/>
            <person name="Sarris P.F."/>
        </authorList>
    </citation>
    <scope>NUCLEOTIDE SEQUENCE</scope>
    <source>
        <strain evidence="2">PFS-001/15</strain>
        <tissue evidence="2">Leaf</tissue>
    </source>
</reference>
<accession>A0A8S9I6F6</accession>
<comment type="caution">
    <text evidence="2">The sequence shown here is derived from an EMBL/GenBank/DDBJ whole genome shotgun (WGS) entry which is preliminary data.</text>
</comment>
<name>A0A8S9I6F6_BRACR</name>
<sequence length="124" mass="12716">MHSIKPNSISRHVFSSSGKLLLLFSSLNLPCRYLFTSPEDPVSIGGHIFKALLYDKGPGSSGGYKVLAMGESSSVGGAGHQLKLITAGSVTVATASSSTPNIGGIGSSSAATYNDPAALYPTRE</sequence>
<dbReference type="Proteomes" id="UP000712281">
    <property type="component" value="Unassembled WGS sequence"/>
</dbReference>
<dbReference type="EMBL" id="QGKW02001911">
    <property type="protein sequence ID" value="KAF2565269.1"/>
    <property type="molecule type" value="Genomic_DNA"/>
</dbReference>